<keyword evidence="1" id="KW-0812">Transmembrane</keyword>
<feature type="transmembrane region" description="Helical" evidence="1">
    <location>
        <begin position="24"/>
        <end position="46"/>
    </location>
</feature>
<sequence length="384" mass="41795">MQSVDHLLSLLKNMNFHSIVDMDIFQGDIILMIIASVILSLIVIKIRFLIFGLLFRNLGKIIIGLALILASVMWSKANAGSCSNSFLSIPTEVNWQCVFPISIGGVVEMANGQDLGDENIGDSICACGGENPTVGISVSFWEPARVIDTVRDAWCMNAIGTQLENPSLGQGSGSLFVDSTSSGISPKIFAQMHYYKFPVWKILDMFTDLPCTEDVSFDIAMMSELLPHWNNPVLAMLLNPEALVFGNPVAQLACAADSIAAATGNPIDHLFWCMGSWGNAYPFTGSIGATDRVEANAGIAARSIYMMGRTGLLLDPGVDACGSVYTPIWKKSHYKIQLMRPVKDNACRPIGMTGMGWTMFKNKLVGGGNYSWMVFRKVKCCVGY</sequence>
<protein>
    <submittedName>
        <fullName evidence="2">IncF plasmid conjugative transfer pilusassembly protein TraU</fullName>
    </submittedName>
</protein>
<dbReference type="Pfam" id="PF06834">
    <property type="entry name" value="TraU"/>
    <property type="match status" value="1"/>
</dbReference>
<dbReference type="Proteomes" id="UP000278334">
    <property type="component" value="Chromosome"/>
</dbReference>
<accession>A0A3G3IMS6</accession>
<organism evidence="2 3">
    <name type="scientific">Bathymodiolus thermophilus thioautotrophic gill symbiont</name>
    <dbReference type="NCBI Taxonomy" id="2360"/>
    <lineage>
        <taxon>Bacteria</taxon>
        <taxon>Pseudomonadati</taxon>
        <taxon>Pseudomonadota</taxon>
        <taxon>Gammaproteobacteria</taxon>
        <taxon>sulfur-oxidizing symbionts</taxon>
    </lineage>
</organism>
<dbReference type="KEGG" id="bthg:MS2017_1371"/>
<evidence type="ECO:0000313" key="3">
    <source>
        <dbReference type="Proteomes" id="UP000278334"/>
    </source>
</evidence>
<proteinExistence type="predicted"/>
<evidence type="ECO:0000256" key="1">
    <source>
        <dbReference type="SAM" id="Phobius"/>
    </source>
</evidence>
<dbReference type="InterPro" id="IPR009649">
    <property type="entry name" value="TraU"/>
</dbReference>
<keyword evidence="1" id="KW-1133">Transmembrane helix</keyword>
<keyword evidence="1" id="KW-0472">Membrane</keyword>
<feature type="transmembrane region" description="Helical" evidence="1">
    <location>
        <begin position="58"/>
        <end position="75"/>
    </location>
</feature>
<dbReference type="EMBL" id="CP024634">
    <property type="protein sequence ID" value="AYQ57059.1"/>
    <property type="molecule type" value="Genomic_DNA"/>
</dbReference>
<reference evidence="2 3" key="1">
    <citation type="submission" date="2017-11" db="EMBL/GenBank/DDBJ databases">
        <title>Genome sequence of the bacterial symbiont EPR9N from a vent mussel Bathymodiolus thermophilus.</title>
        <authorList>
            <person name="Won Y.-J."/>
        </authorList>
    </citation>
    <scope>NUCLEOTIDE SEQUENCE [LARGE SCALE GENOMIC DNA]</scope>
    <source>
        <strain evidence="2 3">EPR9N</strain>
    </source>
</reference>
<dbReference type="AlphaFoldDB" id="A0A3G3IMS6"/>
<gene>
    <name evidence="2" type="ORF">MS2017_1371</name>
</gene>
<name>A0A3G3IMS6_9GAMM</name>
<evidence type="ECO:0000313" key="2">
    <source>
        <dbReference type="EMBL" id="AYQ57059.1"/>
    </source>
</evidence>